<dbReference type="AlphaFoldDB" id="A0A166QM56"/>
<gene>
    <name evidence="2" type="ORF">FIBSPDRAFT_818473</name>
</gene>
<dbReference type="OrthoDB" id="3365698at2759"/>
<feature type="coiled-coil region" evidence="1">
    <location>
        <begin position="63"/>
        <end position="93"/>
    </location>
</feature>
<feature type="non-terminal residue" evidence="2">
    <location>
        <position position="201"/>
    </location>
</feature>
<proteinExistence type="predicted"/>
<evidence type="ECO:0000313" key="3">
    <source>
        <dbReference type="Proteomes" id="UP000076532"/>
    </source>
</evidence>
<evidence type="ECO:0000313" key="2">
    <source>
        <dbReference type="EMBL" id="KZP27316.1"/>
    </source>
</evidence>
<dbReference type="STRING" id="436010.A0A166QM56"/>
<dbReference type="Gene3D" id="1.20.1280.50">
    <property type="match status" value="1"/>
</dbReference>
<keyword evidence="1" id="KW-0175">Coiled coil</keyword>
<dbReference type="EMBL" id="KV417509">
    <property type="protein sequence ID" value="KZP27316.1"/>
    <property type="molecule type" value="Genomic_DNA"/>
</dbReference>
<keyword evidence="3" id="KW-1185">Reference proteome</keyword>
<evidence type="ECO:0000256" key="1">
    <source>
        <dbReference type="SAM" id="Coils"/>
    </source>
</evidence>
<name>A0A166QM56_9AGAM</name>
<reference evidence="2 3" key="1">
    <citation type="journal article" date="2016" name="Mol. Biol. Evol.">
        <title>Comparative Genomics of Early-Diverging Mushroom-Forming Fungi Provides Insights into the Origins of Lignocellulose Decay Capabilities.</title>
        <authorList>
            <person name="Nagy L.G."/>
            <person name="Riley R."/>
            <person name="Tritt A."/>
            <person name="Adam C."/>
            <person name="Daum C."/>
            <person name="Floudas D."/>
            <person name="Sun H."/>
            <person name="Yadav J.S."/>
            <person name="Pangilinan J."/>
            <person name="Larsson K.H."/>
            <person name="Matsuura K."/>
            <person name="Barry K."/>
            <person name="Labutti K."/>
            <person name="Kuo R."/>
            <person name="Ohm R.A."/>
            <person name="Bhattacharya S.S."/>
            <person name="Shirouzu T."/>
            <person name="Yoshinaga Y."/>
            <person name="Martin F.M."/>
            <person name="Grigoriev I.V."/>
            <person name="Hibbett D.S."/>
        </authorList>
    </citation>
    <scope>NUCLEOTIDE SEQUENCE [LARGE SCALE GENOMIC DNA]</scope>
    <source>
        <strain evidence="2 3">CBS 109695</strain>
    </source>
</reference>
<dbReference type="Proteomes" id="UP000076532">
    <property type="component" value="Unassembled WGS sequence"/>
</dbReference>
<protein>
    <submittedName>
        <fullName evidence="2">Uncharacterized protein</fullName>
    </submittedName>
</protein>
<accession>A0A166QM56</accession>
<organism evidence="2 3">
    <name type="scientific">Athelia psychrophila</name>
    <dbReference type="NCBI Taxonomy" id="1759441"/>
    <lineage>
        <taxon>Eukaryota</taxon>
        <taxon>Fungi</taxon>
        <taxon>Dikarya</taxon>
        <taxon>Basidiomycota</taxon>
        <taxon>Agaricomycotina</taxon>
        <taxon>Agaricomycetes</taxon>
        <taxon>Agaricomycetidae</taxon>
        <taxon>Atheliales</taxon>
        <taxon>Atheliaceae</taxon>
        <taxon>Athelia</taxon>
    </lineage>
</organism>
<sequence>MADVDANGTIYVVCHHCNRSTPLTRPDIDIRASSIPDTLGCTGLTPSQAAAVNETVAATLADISELVLAISRLKAATKELERKRTTLECFINNHKSLLNPVTRLPAEVLSQIFQQCIIVNWLEKGFHLYHRFDSTPLMIAGVSRHWRNVALSTPRLWSALSLTLRPKHAKQHITLASMWLSRAGNSPLSIHLQTHSNIRDS</sequence>